<dbReference type="EMBL" id="CP070608">
    <property type="protein sequence ID" value="QSE96898.1"/>
    <property type="molecule type" value="Genomic_DNA"/>
</dbReference>
<evidence type="ECO:0000256" key="2">
    <source>
        <dbReference type="SAM" id="Phobius"/>
    </source>
</evidence>
<keyword evidence="2" id="KW-1133">Transmembrane helix</keyword>
<name>A0A974WEI9_9BACT</name>
<accession>A0A974WEI9</accession>
<dbReference type="KEGG" id="fuv:JR347_15050"/>
<reference evidence="3" key="1">
    <citation type="submission" date="2021-02" db="EMBL/GenBank/DDBJ databases">
        <title>Fulvivirga sp. S481 isolated from sea water.</title>
        <authorList>
            <person name="Bae S.S."/>
            <person name="Baek K."/>
        </authorList>
    </citation>
    <scope>NUCLEOTIDE SEQUENCE</scope>
    <source>
        <strain evidence="3">S481</strain>
    </source>
</reference>
<feature type="region of interest" description="Disordered" evidence="1">
    <location>
        <begin position="100"/>
        <end position="127"/>
    </location>
</feature>
<evidence type="ECO:0000313" key="4">
    <source>
        <dbReference type="Proteomes" id="UP000662783"/>
    </source>
</evidence>
<gene>
    <name evidence="3" type="ORF">JR347_15050</name>
</gene>
<protein>
    <submittedName>
        <fullName evidence="3">Uncharacterized protein</fullName>
    </submittedName>
</protein>
<dbReference type="Proteomes" id="UP000662783">
    <property type="component" value="Chromosome"/>
</dbReference>
<dbReference type="RefSeq" id="WP_205721412.1">
    <property type="nucleotide sequence ID" value="NZ_CP070608.1"/>
</dbReference>
<feature type="region of interest" description="Disordered" evidence="1">
    <location>
        <begin position="25"/>
        <end position="88"/>
    </location>
</feature>
<keyword evidence="2" id="KW-0472">Membrane</keyword>
<evidence type="ECO:0000313" key="3">
    <source>
        <dbReference type="EMBL" id="QSE96898.1"/>
    </source>
</evidence>
<dbReference type="AlphaFoldDB" id="A0A974WEI9"/>
<sequence>MDDIQIIIYIIFVLFAIISRALKKKKEPQKKPARPASQNQSKPAPQKQLTFEELLKEFTEEQSGTKRSEPEYAEPESYEQEFDVNDDEEIKRIYEESVRASQKYEESRNRHDDKHSGKFKHFEHYSEEDVAEEESEYAKLLQDEDSAKNAIILSEIINRKY</sequence>
<keyword evidence="2" id="KW-0812">Transmembrane</keyword>
<feature type="compositionally biased region" description="Acidic residues" evidence="1">
    <location>
        <begin position="71"/>
        <end position="88"/>
    </location>
</feature>
<feature type="transmembrane region" description="Helical" evidence="2">
    <location>
        <begin position="6"/>
        <end position="22"/>
    </location>
</feature>
<feature type="compositionally biased region" description="Basic and acidic residues" evidence="1">
    <location>
        <begin position="53"/>
        <end position="70"/>
    </location>
</feature>
<organism evidence="3 4">
    <name type="scientific">Fulvivirga lutea</name>
    <dbReference type="NCBI Taxonomy" id="2810512"/>
    <lineage>
        <taxon>Bacteria</taxon>
        <taxon>Pseudomonadati</taxon>
        <taxon>Bacteroidota</taxon>
        <taxon>Cytophagia</taxon>
        <taxon>Cytophagales</taxon>
        <taxon>Fulvivirgaceae</taxon>
        <taxon>Fulvivirga</taxon>
    </lineage>
</organism>
<evidence type="ECO:0000256" key="1">
    <source>
        <dbReference type="SAM" id="MobiDB-lite"/>
    </source>
</evidence>
<proteinExistence type="predicted"/>
<keyword evidence="4" id="KW-1185">Reference proteome</keyword>